<dbReference type="PROSITE" id="PS50893">
    <property type="entry name" value="ABC_TRANSPORTER_2"/>
    <property type="match status" value="1"/>
</dbReference>
<dbReference type="InParanoid" id="A0A4R5DPD5"/>
<organism evidence="4 5">
    <name type="scientific">Jiangella asiatica</name>
    <dbReference type="NCBI Taxonomy" id="2530372"/>
    <lineage>
        <taxon>Bacteria</taxon>
        <taxon>Bacillati</taxon>
        <taxon>Actinomycetota</taxon>
        <taxon>Actinomycetes</taxon>
        <taxon>Jiangellales</taxon>
        <taxon>Jiangellaceae</taxon>
        <taxon>Jiangella</taxon>
    </lineage>
</organism>
<sequence length="224" mass="23346">MLEALGIGLSYGATPALRRIDLTLAAGSRTALMGPSGSGKSSLLHCLAGILVPDRGRVMFDGQDLTGLSDRERSALRLRHMGVVFQFGDLVPELTLIENVMLPLQLLGVKRAAARASARDLLGELGVADVADSRTGAVSGGQAQRAAVARALVHEPRVVLADEPTGSLDTVNAEAVLDAMVALSTRMGVALVVVTHDNLVASHLDDLVVLRDGMLDLSAREAVG</sequence>
<accession>A0A4R5DPD5</accession>
<dbReference type="GO" id="GO:0022857">
    <property type="term" value="F:transmembrane transporter activity"/>
    <property type="evidence" value="ECO:0007669"/>
    <property type="project" value="TreeGrafter"/>
</dbReference>
<dbReference type="EMBL" id="SMKZ01000004">
    <property type="protein sequence ID" value="TDE14044.1"/>
    <property type="molecule type" value="Genomic_DNA"/>
</dbReference>
<name>A0A4R5DPD5_9ACTN</name>
<dbReference type="InterPro" id="IPR027417">
    <property type="entry name" value="P-loop_NTPase"/>
</dbReference>
<comment type="caution">
    <text evidence="4">The sequence shown here is derived from an EMBL/GenBank/DDBJ whole genome shotgun (WGS) entry which is preliminary data.</text>
</comment>
<dbReference type="InterPro" id="IPR003593">
    <property type="entry name" value="AAA+_ATPase"/>
</dbReference>
<dbReference type="InterPro" id="IPR015854">
    <property type="entry name" value="ABC_transpr_LolD-like"/>
</dbReference>
<protein>
    <submittedName>
        <fullName evidence="4">ATP-binding cassette domain-containing protein</fullName>
    </submittedName>
</protein>
<evidence type="ECO:0000313" key="4">
    <source>
        <dbReference type="EMBL" id="TDE14044.1"/>
    </source>
</evidence>
<dbReference type="PANTHER" id="PTHR24220:SF685">
    <property type="entry name" value="ABC TRANSPORTER RELATED"/>
    <property type="match status" value="1"/>
</dbReference>
<dbReference type="PANTHER" id="PTHR24220">
    <property type="entry name" value="IMPORT ATP-BINDING PROTEIN"/>
    <property type="match status" value="1"/>
</dbReference>
<dbReference type="SMART" id="SM00382">
    <property type="entry name" value="AAA"/>
    <property type="match status" value="1"/>
</dbReference>
<reference evidence="4 5" key="1">
    <citation type="submission" date="2019-03" db="EMBL/GenBank/DDBJ databases">
        <title>Draft genome sequences of novel Actinobacteria.</title>
        <authorList>
            <person name="Sahin N."/>
            <person name="Ay H."/>
            <person name="Saygin H."/>
        </authorList>
    </citation>
    <scope>NUCLEOTIDE SEQUENCE [LARGE SCALE GENOMIC DNA]</scope>
    <source>
        <strain evidence="4 5">5K138</strain>
    </source>
</reference>
<evidence type="ECO:0000256" key="2">
    <source>
        <dbReference type="ARBA" id="ARBA00022840"/>
    </source>
</evidence>
<dbReference type="Gene3D" id="3.40.50.300">
    <property type="entry name" value="P-loop containing nucleotide triphosphate hydrolases"/>
    <property type="match status" value="1"/>
</dbReference>
<keyword evidence="2 4" id="KW-0067">ATP-binding</keyword>
<dbReference type="GO" id="GO:0005886">
    <property type="term" value="C:plasma membrane"/>
    <property type="evidence" value="ECO:0007669"/>
    <property type="project" value="TreeGrafter"/>
</dbReference>
<proteinExistence type="predicted"/>
<gene>
    <name evidence="4" type="ORF">E1269_04670</name>
</gene>
<dbReference type="InterPro" id="IPR003439">
    <property type="entry name" value="ABC_transporter-like_ATP-bd"/>
</dbReference>
<dbReference type="PROSITE" id="PS00211">
    <property type="entry name" value="ABC_TRANSPORTER_1"/>
    <property type="match status" value="1"/>
</dbReference>
<dbReference type="GO" id="GO:0016887">
    <property type="term" value="F:ATP hydrolysis activity"/>
    <property type="evidence" value="ECO:0007669"/>
    <property type="project" value="InterPro"/>
</dbReference>
<dbReference type="Pfam" id="PF00005">
    <property type="entry name" value="ABC_tran"/>
    <property type="match status" value="1"/>
</dbReference>
<dbReference type="Proteomes" id="UP000294739">
    <property type="component" value="Unassembled WGS sequence"/>
</dbReference>
<evidence type="ECO:0000259" key="3">
    <source>
        <dbReference type="PROSITE" id="PS50893"/>
    </source>
</evidence>
<dbReference type="AlphaFoldDB" id="A0A4R5DPD5"/>
<evidence type="ECO:0000313" key="5">
    <source>
        <dbReference type="Proteomes" id="UP000294739"/>
    </source>
</evidence>
<dbReference type="GO" id="GO:0005524">
    <property type="term" value="F:ATP binding"/>
    <property type="evidence" value="ECO:0007669"/>
    <property type="project" value="UniProtKB-KW"/>
</dbReference>
<keyword evidence="5" id="KW-1185">Reference proteome</keyword>
<dbReference type="OrthoDB" id="3176024at2"/>
<feature type="domain" description="ABC transporter" evidence="3">
    <location>
        <begin position="2"/>
        <end position="223"/>
    </location>
</feature>
<dbReference type="InterPro" id="IPR017871">
    <property type="entry name" value="ABC_transporter-like_CS"/>
</dbReference>
<dbReference type="RefSeq" id="WP_131891879.1">
    <property type="nucleotide sequence ID" value="NZ_SMKZ01000004.1"/>
</dbReference>
<keyword evidence="1" id="KW-0547">Nucleotide-binding</keyword>
<evidence type="ECO:0000256" key="1">
    <source>
        <dbReference type="ARBA" id="ARBA00022741"/>
    </source>
</evidence>
<dbReference type="SUPFAM" id="SSF52540">
    <property type="entry name" value="P-loop containing nucleoside triphosphate hydrolases"/>
    <property type="match status" value="1"/>
</dbReference>